<gene>
    <name evidence="2" type="ordered locus">MCI_01450</name>
</gene>
<dbReference type="EMBL" id="CP003340">
    <property type="protein sequence ID" value="AFC73237.1"/>
    <property type="molecule type" value="Genomic_DNA"/>
</dbReference>
<name>H8KB96_RICMS</name>
<keyword evidence="3" id="KW-1185">Reference proteome</keyword>
<accession>H8KB96</accession>
<evidence type="ECO:0000313" key="2">
    <source>
        <dbReference type="EMBL" id="AFC73237.1"/>
    </source>
</evidence>
<feature type="compositionally biased region" description="Basic and acidic residues" evidence="1">
    <location>
        <begin position="126"/>
        <end position="135"/>
    </location>
</feature>
<dbReference type="RefSeq" id="WP_014409354.1">
    <property type="nucleotide sequence ID" value="NC_017043.1"/>
</dbReference>
<dbReference type="AlphaFoldDB" id="H8KB96"/>
<protein>
    <submittedName>
        <fullName evidence="2">Uncharacterized protein</fullName>
    </submittedName>
</protein>
<reference evidence="3" key="1">
    <citation type="submission" date="2012-02" db="EMBL/GenBank/DDBJ databases">
        <title>Complete genome sequence of Rickettsia montanensis strain OSU 85-930.</title>
        <authorList>
            <person name="Johnson S.L."/>
            <person name="Munk A.C."/>
            <person name="Han S."/>
            <person name="Bruce D.C."/>
            <person name="Dasch G.A."/>
        </authorList>
    </citation>
    <scope>NUCLEOTIDE SEQUENCE [LARGE SCALE GENOMIC DNA]</scope>
    <source>
        <strain evidence="3">OSU 85-930</strain>
    </source>
</reference>
<dbReference type="KEGG" id="rmo:MCI_01450"/>
<dbReference type="HOGENOM" id="CLU_116727_0_0_5"/>
<dbReference type="Proteomes" id="UP000008008">
    <property type="component" value="Chromosome"/>
</dbReference>
<evidence type="ECO:0000256" key="1">
    <source>
        <dbReference type="SAM" id="MobiDB-lite"/>
    </source>
</evidence>
<sequence>MSIGNYEDRKDLLEKERQAKIDTQALEGFLTIPPKIDQLSEGQLREHFNVTRAKVAARPEFVPPAEKTNFAKVKSAVKAGVGYFVESQFGDLKEICGKKEETSQSFITPNVSNKVKPEQNKAHEQAQHMQEDLSHGKGVRYGASSPSSQSTRILIPNASKHHEYSMLIKTYNYLIDYILLQRCLSGAEILGGAVNFVAIVGRS</sequence>
<organism evidence="2 3">
    <name type="scientific">Rickettsia montanensis (strain OSU 85-930)</name>
    <dbReference type="NCBI Taxonomy" id="1105114"/>
    <lineage>
        <taxon>Bacteria</taxon>
        <taxon>Pseudomonadati</taxon>
        <taxon>Pseudomonadota</taxon>
        <taxon>Alphaproteobacteria</taxon>
        <taxon>Rickettsiales</taxon>
        <taxon>Rickettsiaceae</taxon>
        <taxon>Rickettsieae</taxon>
        <taxon>Rickettsia</taxon>
        <taxon>spotted fever group</taxon>
    </lineage>
</organism>
<feature type="region of interest" description="Disordered" evidence="1">
    <location>
        <begin position="126"/>
        <end position="149"/>
    </location>
</feature>
<proteinExistence type="predicted"/>
<evidence type="ECO:0000313" key="3">
    <source>
        <dbReference type="Proteomes" id="UP000008008"/>
    </source>
</evidence>